<name>A0ABP0GG99_CLALP</name>
<dbReference type="EMBL" id="CAWYQH010000119">
    <property type="protein sequence ID" value="CAK8690767.1"/>
    <property type="molecule type" value="Genomic_DNA"/>
</dbReference>
<evidence type="ECO:0000313" key="2">
    <source>
        <dbReference type="EMBL" id="CAK8690767.1"/>
    </source>
</evidence>
<evidence type="ECO:0000313" key="3">
    <source>
        <dbReference type="Proteomes" id="UP001642483"/>
    </source>
</evidence>
<evidence type="ECO:0000256" key="1">
    <source>
        <dbReference type="SAM" id="MobiDB-lite"/>
    </source>
</evidence>
<comment type="caution">
    <text evidence="2">The sequence shown here is derived from an EMBL/GenBank/DDBJ whole genome shotgun (WGS) entry which is preliminary data.</text>
</comment>
<sequence length="108" mass="12436">MNMAETETKVNTSESGASKETLNGASEFKWEEVGDKIQDDYERKIWNHFYQEFQQCFEVPRVVGASQFVNRLLCLIMAVVDRDLLCRHRFINVGFSKFSSSNTGFVVV</sequence>
<feature type="compositionally biased region" description="Polar residues" evidence="1">
    <location>
        <begin position="9"/>
        <end position="23"/>
    </location>
</feature>
<reference evidence="2 3" key="1">
    <citation type="submission" date="2024-02" db="EMBL/GenBank/DDBJ databases">
        <authorList>
            <person name="Daric V."/>
            <person name="Darras S."/>
        </authorList>
    </citation>
    <scope>NUCLEOTIDE SEQUENCE [LARGE SCALE GENOMIC DNA]</scope>
</reference>
<keyword evidence="3" id="KW-1185">Reference proteome</keyword>
<proteinExistence type="predicted"/>
<organism evidence="2 3">
    <name type="scientific">Clavelina lepadiformis</name>
    <name type="common">Light-bulb sea squirt</name>
    <name type="synonym">Ascidia lepadiformis</name>
    <dbReference type="NCBI Taxonomy" id="159417"/>
    <lineage>
        <taxon>Eukaryota</taxon>
        <taxon>Metazoa</taxon>
        <taxon>Chordata</taxon>
        <taxon>Tunicata</taxon>
        <taxon>Ascidiacea</taxon>
        <taxon>Aplousobranchia</taxon>
        <taxon>Clavelinidae</taxon>
        <taxon>Clavelina</taxon>
    </lineage>
</organism>
<accession>A0ABP0GG99</accession>
<dbReference type="Proteomes" id="UP001642483">
    <property type="component" value="Unassembled WGS sequence"/>
</dbReference>
<feature type="region of interest" description="Disordered" evidence="1">
    <location>
        <begin position="1"/>
        <end position="23"/>
    </location>
</feature>
<gene>
    <name evidence="2" type="ORF">CVLEPA_LOCUS23339</name>
</gene>
<protein>
    <submittedName>
        <fullName evidence="2">Uncharacterized protein</fullName>
    </submittedName>
</protein>